<evidence type="ECO:0000313" key="2">
    <source>
        <dbReference type="EMBL" id="CAD7078198.1"/>
    </source>
</evidence>
<evidence type="ECO:0000256" key="1">
    <source>
        <dbReference type="SAM" id="MobiDB-lite"/>
    </source>
</evidence>
<organism evidence="2 3">
    <name type="scientific">Hermetia illucens</name>
    <name type="common">Black soldier fly</name>
    <dbReference type="NCBI Taxonomy" id="343691"/>
    <lineage>
        <taxon>Eukaryota</taxon>
        <taxon>Metazoa</taxon>
        <taxon>Ecdysozoa</taxon>
        <taxon>Arthropoda</taxon>
        <taxon>Hexapoda</taxon>
        <taxon>Insecta</taxon>
        <taxon>Pterygota</taxon>
        <taxon>Neoptera</taxon>
        <taxon>Endopterygota</taxon>
        <taxon>Diptera</taxon>
        <taxon>Brachycera</taxon>
        <taxon>Stratiomyomorpha</taxon>
        <taxon>Stratiomyidae</taxon>
        <taxon>Hermetiinae</taxon>
        <taxon>Hermetia</taxon>
    </lineage>
</organism>
<feature type="region of interest" description="Disordered" evidence="1">
    <location>
        <begin position="241"/>
        <end position="270"/>
    </location>
</feature>
<feature type="region of interest" description="Disordered" evidence="1">
    <location>
        <begin position="150"/>
        <end position="176"/>
    </location>
</feature>
<dbReference type="AlphaFoldDB" id="A0A7R8YM59"/>
<dbReference type="Proteomes" id="UP000594454">
    <property type="component" value="Chromosome 1"/>
</dbReference>
<evidence type="ECO:0000313" key="3">
    <source>
        <dbReference type="Proteomes" id="UP000594454"/>
    </source>
</evidence>
<dbReference type="EMBL" id="LR899009">
    <property type="protein sequence ID" value="CAD7078198.1"/>
    <property type="molecule type" value="Genomic_DNA"/>
</dbReference>
<gene>
    <name evidence="2" type="ORF">HERILL_LOCUS1481</name>
</gene>
<proteinExistence type="predicted"/>
<name>A0A7R8YM59_HERIL</name>
<keyword evidence="3" id="KW-1185">Reference proteome</keyword>
<dbReference type="InParanoid" id="A0A7R8YM59"/>
<accession>A0A7R8YM59</accession>
<reference evidence="2 3" key="1">
    <citation type="submission" date="2020-11" db="EMBL/GenBank/DDBJ databases">
        <authorList>
            <person name="Wallbank WR R."/>
            <person name="Pardo Diaz C."/>
            <person name="Kozak K."/>
            <person name="Martin S."/>
            <person name="Jiggins C."/>
            <person name="Moest M."/>
            <person name="Warren A I."/>
            <person name="Generalovic N T."/>
            <person name="Byers J.R.P. K."/>
            <person name="Montejo-Kovacevich G."/>
            <person name="Yen C E."/>
        </authorList>
    </citation>
    <scope>NUCLEOTIDE SEQUENCE [LARGE SCALE GENOMIC DNA]</scope>
</reference>
<feature type="compositionally biased region" description="Basic and acidic residues" evidence="1">
    <location>
        <begin position="150"/>
        <end position="164"/>
    </location>
</feature>
<sequence length="345" mass="37492">MSDSDIHTNSCIELSEIRKLDNLLTQCETSSCENICIECCESLSASYADIDNLARNKVPPGSVRCNQNANATLSGNTASNLLAKLSTKLNRSLDKHTDVMETHLVNTKSAGDESGGSSNVGSKCNSLNGSGNEISKKKGFESKRYFSLDKDRSDKDKKTGDRLGNHSNDNKLLGGSENILSNTRKHCSFDRSVIVATPAVEEVPPGCETIRTKLRKCSVKSTSICICDNCAKPGGNLICIRSPGTTTTGAKKSRDSKSTKSSQNSLKDNFKSGKSSLYDISDKDSTHESLRSKFSPQALARKISGRTTHDHDHDIADKEALLGHRIEGFHHEKKLPEPVETVRVT</sequence>
<feature type="region of interest" description="Disordered" evidence="1">
    <location>
        <begin position="107"/>
        <end position="127"/>
    </location>
</feature>
<protein>
    <submittedName>
        <fullName evidence="2">Uncharacterized protein</fullName>
    </submittedName>
</protein>